<keyword evidence="6" id="KW-0498">Mitosis</keyword>
<keyword evidence="5" id="KW-0493">Microtubule</keyword>
<comment type="subcellular location">
    <subcellularLocation>
        <location evidence="1">Cytoplasm</location>
        <location evidence="1">Cytoskeleton</location>
        <location evidence="1">Spindle</location>
    </subcellularLocation>
</comment>
<evidence type="ECO:0000256" key="3">
    <source>
        <dbReference type="ARBA" id="ARBA00022490"/>
    </source>
</evidence>
<evidence type="ECO:0000256" key="9">
    <source>
        <dbReference type="ARBA" id="ARBA00023306"/>
    </source>
</evidence>
<dbReference type="GO" id="GO:0005819">
    <property type="term" value="C:spindle"/>
    <property type="evidence" value="ECO:0007669"/>
    <property type="project" value="UniProtKB-SubCell"/>
</dbReference>
<accession>A0A7S0ZGR0</accession>
<dbReference type="PANTHER" id="PTHR31570:SF1">
    <property type="entry name" value="HAUS AUGMIN-LIKE COMPLEX SUBUNIT 1"/>
    <property type="match status" value="1"/>
</dbReference>
<dbReference type="AlphaFoldDB" id="A0A7S0ZGR0"/>
<evidence type="ECO:0000256" key="5">
    <source>
        <dbReference type="ARBA" id="ARBA00022701"/>
    </source>
</evidence>
<evidence type="ECO:0000256" key="4">
    <source>
        <dbReference type="ARBA" id="ARBA00022618"/>
    </source>
</evidence>
<proteinExistence type="inferred from homology"/>
<name>A0A7S0ZGR0_9RHOD</name>
<comment type="similarity">
    <text evidence="2">Belongs to the HAUS1 family.</text>
</comment>
<organism evidence="11">
    <name type="scientific">Timspurckia oligopyrenoides</name>
    <dbReference type="NCBI Taxonomy" id="708627"/>
    <lineage>
        <taxon>Eukaryota</taxon>
        <taxon>Rhodophyta</taxon>
        <taxon>Bangiophyceae</taxon>
        <taxon>Porphyridiales</taxon>
        <taxon>Porphyridiaceae</taxon>
        <taxon>Timspurckia</taxon>
    </lineage>
</organism>
<dbReference type="GO" id="GO:0005829">
    <property type="term" value="C:cytosol"/>
    <property type="evidence" value="ECO:0007669"/>
    <property type="project" value="TreeGrafter"/>
</dbReference>
<keyword evidence="9" id="KW-0131">Cell cycle</keyword>
<dbReference type="GO" id="GO:0051301">
    <property type="term" value="P:cell division"/>
    <property type="evidence" value="ECO:0007669"/>
    <property type="project" value="UniProtKB-KW"/>
</dbReference>
<keyword evidence="4" id="KW-0132">Cell division</keyword>
<evidence type="ECO:0000256" key="2">
    <source>
        <dbReference type="ARBA" id="ARBA00005479"/>
    </source>
</evidence>
<evidence type="ECO:0000256" key="10">
    <source>
        <dbReference type="SAM" id="Coils"/>
    </source>
</evidence>
<evidence type="ECO:0000256" key="7">
    <source>
        <dbReference type="ARBA" id="ARBA00023054"/>
    </source>
</evidence>
<keyword evidence="8" id="KW-0206">Cytoskeleton</keyword>
<dbReference type="InterPro" id="IPR026243">
    <property type="entry name" value="HAUS1"/>
</dbReference>
<dbReference type="PANTHER" id="PTHR31570">
    <property type="entry name" value="HAUS AUGMIN-LIKE COMPLEX SUBUNIT 1"/>
    <property type="match status" value="1"/>
</dbReference>
<gene>
    <name evidence="11" type="ORF">TOLI1172_LOCUS5635</name>
</gene>
<evidence type="ECO:0000256" key="8">
    <source>
        <dbReference type="ARBA" id="ARBA00023212"/>
    </source>
</evidence>
<dbReference type="EMBL" id="HBFP01007858">
    <property type="protein sequence ID" value="CAD8821240.1"/>
    <property type="molecule type" value="Transcribed_RNA"/>
</dbReference>
<evidence type="ECO:0000256" key="6">
    <source>
        <dbReference type="ARBA" id="ARBA00022776"/>
    </source>
</evidence>
<evidence type="ECO:0000256" key="1">
    <source>
        <dbReference type="ARBA" id="ARBA00004186"/>
    </source>
</evidence>
<dbReference type="GO" id="GO:0005874">
    <property type="term" value="C:microtubule"/>
    <property type="evidence" value="ECO:0007669"/>
    <property type="project" value="UniProtKB-KW"/>
</dbReference>
<dbReference type="GO" id="GO:0051225">
    <property type="term" value="P:spindle assembly"/>
    <property type="evidence" value="ECO:0007669"/>
    <property type="project" value="InterPro"/>
</dbReference>
<keyword evidence="3" id="KW-0963">Cytoplasm</keyword>
<reference evidence="11" key="1">
    <citation type="submission" date="2021-01" db="EMBL/GenBank/DDBJ databases">
        <authorList>
            <person name="Corre E."/>
            <person name="Pelletier E."/>
            <person name="Niang G."/>
            <person name="Scheremetjew M."/>
            <person name="Finn R."/>
            <person name="Kale V."/>
            <person name="Holt S."/>
            <person name="Cochrane G."/>
            <person name="Meng A."/>
            <person name="Brown T."/>
            <person name="Cohen L."/>
        </authorList>
    </citation>
    <scope>NUCLEOTIDE SEQUENCE</scope>
    <source>
        <strain evidence="11">CCMP3278</strain>
    </source>
</reference>
<protein>
    <submittedName>
        <fullName evidence="11">Uncharacterized protein</fullName>
    </submittedName>
</protein>
<dbReference type="GO" id="GO:0070652">
    <property type="term" value="C:HAUS complex"/>
    <property type="evidence" value="ECO:0007669"/>
    <property type="project" value="InterPro"/>
</dbReference>
<keyword evidence="7 10" id="KW-0175">Coiled coil</keyword>
<sequence>METQLYSEKELRDWISELFEDSTNSEINLRFERTPETMQALALLKDHQKTQTQLSQTISSLQESQIKSLVKDITALENQLSVMSQSLDLPQLSLESLQKNIPELLLVAQIASNLHMCNLNRQKTIAEEDSTLDFEVLSETEYLVSIADLIEDLFESEKQYEESRYRLKSSKDRMRKVREMEGQILQRISDLKENVVGSGDSPNSNKKMEEERVYLRQKSKQYARELDQKRKEIQRSGVNSDLTHTNVLKISDEALALETELNKLRTALDQFSDLSTDHEDAQRQYARKQDELRELDRKLNAIIADVRLDD</sequence>
<dbReference type="Pfam" id="PF25762">
    <property type="entry name" value="HAUS1"/>
    <property type="match status" value="1"/>
</dbReference>
<evidence type="ECO:0000313" key="11">
    <source>
        <dbReference type="EMBL" id="CAD8821240.1"/>
    </source>
</evidence>
<feature type="coiled-coil region" evidence="10">
    <location>
        <begin position="254"/>
        <end position="305"/>
    </location>
</feature>